<evidence type="ECO:0000313" key="4">
    <source>
        <dbReference type="Proteomes" id="UP000236893"/>
    </source>
</evidence>
<name>A0A2S4ZXY0_9SPHI</name>
<proteinExistence type="predicted"/>
<evidence type="ECO:0000313" key="3">
    <source>
        <dbReference type="EMBL" id="POY34909.1"/>
    </source>
</evidence>
<dbReference type="Pfam" id="PF00534">
    <property type="entry name" value="Glycos_transf_1"/>
    <property type="match status" value="1"/>
</dbReference>
<accession>A0A2S4ZXY0</accession>
<dbReference type="RefSeq" id="WP_103790474.1">
    <property type="nucleotide sequence ID" value="NZ_PQVF01000016.1"/>
</dbReference>
<dbReference type="SUPFAM" id="SSF53756">
    <property type="entry name" value="UDP-Glycosyltransferase/glycogen phosphorylase"/>
    <property type="match status" value="1"/>
</dbReference>
<dbReference type="Proteomes" id="UP000236893">
    <property type="component" value="Unassembled WGS sequence"/>
</dbReference>
<dbReference type="PANTHER" id="PTHR46401:SF2">
    <property type="entry name" value="GLYCOSYLTRANSFERASE WBBK-RELATED"/>
    <property type="match status" value="1"/>
</dbReference>
<evidence type="ECO:0000256" key="1">
    <source>
        <dbReference type="ARBA" id="ARBA00022679"/>
    </source>
</evidence>
<dbReference type="EMBL" id="PQVF01000016">
    <property type="protein sequence ID" value="POY34909.1"/>
    <property type="molecule type" value="Genomic_DNA"/>
</dbReference>
<dbReference type="PANTHER" id="PTHR46401">
    <property type="entry name" value="GLYCOSYLTRANSFERASE WBBK-RELATED"/>
    <property type="match status" value="1"/>
</dbReference>
<protein>
    <recommendedName>
        <fullName evidence="2">Glycosyl transferase family 1 domain-containing protein</fullName>
    </recommendedName>
</protein>
<reference evidence="3 4" key="1">
    <citation type="submission" date="2018-01" db="EMBL/GenBank/DDBJ databases">
        <authorList>
            <person name="Gaut B.S."/>
            <person name="Morton B.R."/>
            <person name="Clegg M.T."/>
            <person name="Duvall M.R."/>
        </authorList>
    </citation>
    <scope>NUCLEOTIDE SEQUENCE [LARGE SCALE GENOMIC DNA]</scope>
    <source>
        <strain evidence="3 4">HR-AV</strain>
    </source>
</reference>
<feature type="domain" description="Glycosyl transferase family 1" evidence="2">
    <location>
        <begin position="162"/>
        <end position="283"/>
    </location>
</feature>
<keyword evidence="4" id="KW-1185">Reference proteome</keyword>
<dbReference type="InterPro" id="IPR001296">
    <property type="entry name" value="Glyco_trans_1"/>
</dbReference>
<dbReference type="Gene3D" id="3.40.50.2000">
    <property type="entry name" value="Glycogen Phosphorylase B"/>
    <property type="match status" value="1"/>
</dbReference>
<dbReference type="GO" id="GO:0016757">
    <property type="term" value="F:glycosyltransferase activity"/>
    <property type="evidence" value="ECO:0007669"/>
    <property type="project" value="InterPro"/>
</dbReference>
<dbReference type="GO" id="GO:0009103">
    <property type="term" value="P:lipopolysaccharide biosynthetic process"/>
    <property type="evidence" value="ECO:0007669"/>
    <property type="project" value="TreeGrafter"/>
</dbReference>
<sequence length="353" mass="41279">MKIAFSPTDHNTNKYSKILVELLEDHKIYAYPLHKVLTQFELFRSVKVFHLNWYESLYSKNVFEKTIEFIRKIIILFILKICSKKIIWTMHNKIPHEGTLLILSKFLINLLTIFSSKIIIHSKISKDFLSISNQKIKSKIEYIPHPNYINIYGGSKRECETHSRDKLNLLFIGAIKPYKNIELLIDVVKIFYDDINLTIAGKPSDDIYKQHLLSYSADIKNIALHLEFISDNDISSYIKNFDLLVLPYDIQSSLNSGTVILAFSYNKSVICPEIGTISDIQEKNHLLTYNYTNNREHTFQLMEKIKYAINLKKDNHTVFEDWGNHMFNYVNINNDKKDVVAKLVKVYDQVTSI</sequence>
<dbReference type="OrthoDB" id="9790710at2"/>
<keyword evidence="1" id="KW-0808">Transferase</keyword>
<organism evidence="3 4">
    <name type="scientific">Solitalea longa</name>
    <dbReference type="NCBI Taxonomy" id="2079460"/>
    <lineage>
        <taxon>Bacteria</taxon>
        <taxon>Pseudomonadati</taxon>
        <taxon>Bacteroidota</taxon>
        <taxon>Sphingobacteriia</taxon>
        <taxon>Sphingobacteriales</taxon>
        <taxon>Sphingobacteriaceae</taxon>
        <taxon>Solitalea</taxon>
    </lineage>
</organism>
<gene>
    <name evidence="3" type="ORF">C3K47_17550</name>
</gene>
<comment type="caution">
    <text evidence="3">The sequence shown here is derived from an EMBL/GenBank/DDBJ whole genome shotgun (WGS) entry which is preliminary data.</text>
</comment>
<evidence type="ECO:0000259" key="2">
    <source>
        <dbReference type="Pfam" id="PF00534"/>
    </source>
</evidence>
<dbReference type="AlphaFoldDB" id="A0A2S4ZXY0"/>